<reference evidence="1 2" key="1">
    <citation type="submission" date="2020-10" db="EMBL/GenBank/DDBJ databases">
        <title>Phylogeny of dyella-like bacteria.</title>
        <authorList>
            <person name="Fu J."/>
        </authorList>
    </citation>
    <scope>NUCLEOTIDE SEQUENCE [LARGE SCALE GENOMIC DNA]</scope>
    <source>
        <strain evidence="1 2">THG-B117</strain>
    </source>
</reference>
<organism evidence="1 2">
    <name type="scientific">Dyella kyungheensis</name>
    <dbReference type="NCBI Taxonomy" id="1242174"/>
    <lineage>
        <taxon>Bacteria</taxon>
        <taxon>Pseudomonadati</taxon>
        <taxon>Pseudomonadota</taxon>
        <taxon>Gammaproteobacteria</taxon>
        <taxon>Lysobacterales</taxon>
        <taxon>Rhodanobacteraceae</taxon>
        <taxon>Dyella</taxon>
    </lineage>
</organism>
<protein>
    <submittedName>
        <fullName evidence="1">Uncharacterized protein</fullName>
    </submittedName>
</protein>
<proteinExistence type="predicted"/>
<gene>
    <name evidence="1" type="ORF">ISP20_15285</name>
</gene>
<keyword evidence="2" id="KW-1185">Reference proteome</keyword>
<dbReference type="Proteomes" id="UP001430065">
    <property type="component" value="Unassembled WGS sequence"/>
</dbReference>
<sequence length="74" mass="8186">MPRFRIANPQTQGLAGIARLFQVFTGTADPACVDVDRWGTMNEDERIAQHSSSADMTRIAIEHNCALAPDTKNR</sequence>
<dbReference type="RefSeq" id="WP_204636982.1">
    <property type="nucleotide sequence ID" value="NZ_JADIKC010000007.1"/>
</dbReference>
<dbReference type="EMBL" id="JADIKC010000007">
    <property type="protein sequence ID" value="MBM7122529.1"/>
    <property type="molecule type" value="Genomic_DNA"/>
</dbReference>
<evidence type="ECO:0000313" key="2">
    <source>
        <dbReference type="Proteomes" id="UP001430065"/>
    </source>
</evidence>
<evidence type="ECO:0000313" key="1">
    <source>
        <dbReference type="EMBL" id="MBM7122529.1"/>
    </source>
</evidence>
<accession>A0ABS2JU39</accession>
<name>A0ABS2JU39_9GAMM</name>
<comment type="caution">
    <text evidence="1">The sequence shown here is derived from an EMBL/GenBank/DDBJ whole genome shotgun (WGS) entry which is preliminary data.</text>
</comment>